<evidence type="ECO:0000313" key="5">
    <source>
        <dbReference type="EMBL" id="ORY25540.1"/>
    </source>
</evidence>
<dbReference type="PROSITE" id="PS51258">
    <property type="entry name" value="MHD1"/>
    <property type="match status" value="1"/>
</dbReference>
<dbReference type="Gene3D" id="2.60.40.150">
    <property type="entry name" value="C2 domain"/>
    <property type="match status" value="1"/>
</dbReference>
<dbReference type="InterPro" id="IPR014770">
    <property type="entry name" value="Munc13_1"/>
</dbReference>
<dbReference type="OrthoDB" id="2015333at2759"/>
<feature type="compositionally biased region" description="Polar residues" evidence="1">
    <location>
        <begin position="116"/>
        <end position="136"/>
    </location>
</feature>
<dbReference type="PROSITE" id="PS50004">
    <property type="entry name" value="C2"/>
    <property type="match status" value="1"/>
</dbReference>
<organism evidence="5 6">
    <name type="scientific">Naematelia encephala</name>
    <dbReference type="NCBI Taxonomy" id="71784"/>
    <lineage>
        <taxon>Eukaryota</taxon>
        <taxon>Fungi</taxon>
        <taxon>Dikarya</taxon>
        <taxon>Basidiomycota</taxon>
        <taxon>Agaricomycotina</taxon>
        <taxon>Tremellomycetes</taxon>
        <taxon>Tremellales</taxon>
        <taxon>Naemateliaceae</taxon>
        <taxon>Naematelia</taxon>
    </lineage>
</organism>
<dbReference type="SUPFAM" id="SSF49562">
    <property type="entry name" value="C2 domain (Calcium/lipid-binding domain, CaLB)"/>
    <property type="match status" value="1"/>
</dbReference>
<dbReference type="PANTHER" id="PTHR47263:SF1">
    <property type="entry name" value="C2 DOMAIN PROTEIN (AFU_ORTHOLOGUE AFUA_7G02350)"/>
    <property type="match status" value="1"/>
</dbReference>
<dbReference type="SMART" id="SM00239">
    <property type="entry name" value="C2"/>
    <property type="match status" value="1"/>
</dbReference>
<protein>
    <submittedName>
        <fullName evidence="5">Uncharacterized protein</fullName>
    </submittedName>
</protein>
<dbReference type="InterPro" id="IPR010439">
    <property type="entry name" value="MUN_dom"/>
</dbReference>
<evidence type="ECO:0000256" key="1">
    <source>
        <dbReference type="SAM" id="MobiDB-lite"/>
    </source>
</evidence>
<feature type="compositionally biased region" description="Low complexity" evidence="1">
    <location>
        <begin position="14"/>
        <end position="32"/>
    </location>
</feature>
<accession>A0A1Y2ATB8</accession>
<dbReference type="STRING" id="71784.A0A1Y2ATB8"/>
<name>A0A1Y2ATB8_9TREE</name>
<dbReference type="Gene3D" id="1.20.58.1100">
    <property type="match status" value="1"/>
</dbReference>
<sequence length="1304" mass="142339">MHRNSPTPSSAGGRSIPTRSYSSSTTSFHSARAPSPRVTGNQLANSPRAMTTPLSSSPRTAYFDRPADTRSFSGASVASGKSEIEDVERLGYLFSLRVAVLHHHLANPPPRVARQPQHNSTSPMPSPALTGTSPSGSRLHFPSFNSPGGSKTPELPSGGSTPNGTPSPVIPMNRRKSSAFGLTLGRKEKEDAGPKLPKEFLTEFWGKLAFEDGDSGWKSAVTTFLGMVKKGTKTPSGLNLREVPTILEVFTSSIPPSAPVHIHQSHFLNLLYNHLPRSSTFSPVAKAQTDKDRDLLFRLRAEVQSYMLAPSPDPSGDQASSGLKPAIALGRTSSHSPDNIKRKPSPVWLGEGEDGVGGMIGTVGDVWGISREVLEKDVHSIRRTGSLDNLYMTDLKKDMTFLSALPPPLTPTQKTRQAELAATLQSLLNDFPELSTPGSPIDYPISVSSVDSYFVPGRKIEVFGRLTARASEVGHNPKTRDLVERCRDVWGIASRREKEKEMEGLVKRWTDAVGTREEGDWVKSVAEGVKELSAGLRPGDPLPPVLEGLLVTLTSLLQKSIVTIFPTTSLPPPPPPLSLLPLLHAGGDPFLVHPSIKKVAEDLSDELKAGAVGEYVAAISTLMNGTEGVRTVGESGRDSLLEGFENVAKWMQKEVANVKKVWGMGLGAPLNPAAIILSRQLPLFCAELQMLDKPRGSASDIFGLYEVTGRLLELWEELCPGQDHGFELDIFFEPHVRAWLRDTEEQNTHEWVSRAVGMDSWVPEGENKHSQSVIDLFDFIRGSAQVILHDLPLGEYKRAVYLIDLSKTVSIAVSQYAKTVQILFQNDMSPAKASTPTAEIQNRLGGKAGNWLAKGQQAVKNLERKKVEGVVIPPVACVKLTDMSAAQVCLEDLVYALEAEDTARIVKEHKLSSGISASDKPGRNVFTVTVMRGENMLGKGLGKPADAFVTVVDRETGERLVKSRTILGAEDPRWEQSFEISVGALKQLELSAYDRQLVGKHDAIGTCSFKLDPRLYVDHSTRDVVLPLNPRGMVHLRISMEGGEKHDVAYHLSAATRALQRAEGDMLRELVDKMSEFIRTVLSKETLLGLTKPLKDKKKPKAALYDGELESSLGPLFEYLNDNFSVFSVTLATPLRLEVMLALWKSIISILISLVVPPLSDKPMTTRDPLGSHEIDVVFKWLQLIKTFFNANEGGVEHGVPLVELQKGNYRDLVMLGQYLDLPTAQLKERASAAVKAAARPAGVVGGMRSMSMNENGVGRDEGEERMAEILLRIARTRSDMAEFLPRELGLLNKARIDRQGGAV</sequence>
<gene>
    <name evidence="5" type="ORF">BCR39DRAFT_543937</name>
</gene>
<dbReference type="InterPro" id="IPR052811">
    <property type="entry name" value="Glucose_resp_signaling"/>
</dbReference>
<evidence type="ECO:0000259" key="2">
    <source>
        <dbReference type="PROSITE" id="PS50004"/>
    </source>
</evidence>
<dbReference type="PROSITE" id="PS51259">
    <property type="entry name" value="MHD2"/>
    <property type="match status" value="1"/>
</dbReference>
<feature type="region of interest" description="Disordered" evidence="1">
    <location>
        <begin position="328"/>
        <end position="347"/>
    </location>
</feature>
<feature type="domain" description="MHD1" evidence="3">
    <location>
        <begin position="702"/>
        <end position="820"/>
    </location>
</feature>
<dbReference type="InParanoid" id="A0A1Y2ATB8"/>
<dbReference type="Pfam" id="PF00168">
    <property type="entry name" value="C2"/>
    <property type="match status" value="1"/>
</dbReference>
<keyword evidence="6" id="KW-1185">Reference proteome</keyword>
<evidence type="ECO:0000259" key="3">
    <source>
        <dbReference type="PROSITE" id="PS51258"/>
    </source>
</evidence>
<comment type="caution">
    <text evidence="5">The sequence shown here is derived from an EMBL/GenBank/DDBJ whole genome shotgun (WGS) entry which is preliminary data.</text>
</comment>
<feature type="compositionally biased region" description="Polar residues" evidence="1">
    <location>
        <begin position="38"/>
        <end position="59"/>
    </location>
</feature>
<dbReference type="InterPro" id="IPR035892">
    <property type="entry name" value="C2_domain_sf"/>
</dbReference>
<dbReference type="InterPro" id="IPR014772">
    <property type="entry name" value="Munc13_dom-2"/>
</dbReference>
<dbReference type="Gene3D" id="1.10.357.50">
    <property type="match status" value="1"/>
</dbReference>
<reference evidence="5 6" key="1">
    <citation type="submission" date="2016-07" db="EMBL/GenBank/DDBJ databases">
        <title>Pervasive Adenine N6-methylation of Active Genes in Fungi.</title>
        <authorList>
            <consortium name="DOE Joint Genome Institute"/>
            <person name="Mondo S.J."/>
            <person name="Dannebaum R.O."/>
            <person name="Kuo R.C."/>
            <person name="Labutti K."/>
            <person name="Haridas S."/>
            <person name="Kuo A."/>
            <person name="Salamov A."/>
            <person name="Ahrendt S.R."/>
            <person name="Lipzen A."/>
            <person name="Sullivan W."/>
            <person name="Andreopoulos W.B."/>
            <person name="Clum A."/>
            <person name="Lindquist E."/>
            <person name="Daum C."/>
            <person name="Ramamoorthy G.K."/>
            <person name="Gryganskyi A."/>
            <person name="Culley D."/>
            <person name="Magnuson J.K."/>
            <person name="James T.Y."/>
            <person name="O'Malley M.A."/>
            <person name="Stajich J.E."/>
            <person name="Spatafora J.W."/>
            <person name="Visel A."/>
            <person name="Grigoriev I.V."/>
        </authorList>
    </citation>
    <scope>NUCLEOTIDE SEQUENCE [LARGE SCALE GENOMIC DNA]</scope>
    <source>
        <strain evidence="5 6">68-887.2</strain>
    </source>
</reference>
<dbReference type="PANTHER" id="PTHR47263">
    <property type="entry name" value="ADENYLATE CYCLASE ACTIVATION PROTEIN GIT1"/>
    <property type="match status" value="1"/>
</dbReference>
<feature type="region of interest" description="Disordered" evidence="1">
    <location>
        <begin position="1"/>
        <end position="81"/>
    </location>
</feature>
<dbReference type="Pfam" id="PF06292">
    <property type="entry name" value="MUN"/>
    <property type="match status" value="1"/>
</dbReference>
<feature type="compositionally biased region" description="Polar residues" evidence="1">
    <location>
        <begin position="1"/>
        <end position="12"/>
    </location>
</feature>
<feature type="domain" description="MHD2" evidence="4">
    <location>
        <begin position="1110"/>
        <end position="1231"/>
    </location>
</feature>
<dbReference type="InterPro" id="IPR000008">
    <property type="entry name" value="C2_dom"/>
</dbReference>
<evidence type="ECO:0000313" key="6">
    <source>
        <dbReference type="Proteomes" id="UP000193986"/>
    </source>
</evidence>
<feature type="domain" description="C2" evidence="2">
    <location>
        <begin position="907"/>
        <end position="1024"/>
    </location>
</feature>
<proteinExistence type="predicted"/>
<dbReference type="Proteomes" id="UP000193986">
    <property type="component" value="Unassembled WGS sequence"/>
</dbReference>
<feature type="region of interest" description="Disordered" evidence="1">
    <location>
        <begin position="107"/>
        <end position="174"/>
    </location>
</feature>
<dbReference type="EMBL" id="MCFC01000056">
    <property type="protein sequence ID" value="ORY25540.1"/>
    <property type="molecule type" value="Genomic_DNA"/>
</dbReference>
<evidence type="ECO:0000259" key="4">
    <source>
        <dbReference type="PROSITE" id="PS51259"/>
    </source>
</evidence>